<organism evidence="4">
    <name type="scientific">Metarhizium acridum (strain CQMa 102)</name>
    <dbReference type="NCBI Taxonomy" id="655827"/>
    <lineage>
        <taxon>Eukaryota</taxon>
        <taxon>Fungi</taxon>
        <taxon>Dikarya</taxon>
        <taxon>Ascomycota</taxon>
        <taxon>Pezizomycotina</taxon>
        <taxon>Sordariomycetes</taxon>
        <taxon>Hypocreomycetidae</taxon>
        <taxon>Hypocreales</taxon>
        <taxon>Clavicipitaceae</taxon>
        <taxon>Metarhizium</taxon>
    </lineage>
</organism>
<dbReference type="InterPro" id="IPR036465">
    <property type="entry name" value="vWFA_dom_sf"/>
</dbReference>
<reference evidence="3 4" key="1">
    <citation type="journal article" date="2011" name="PLoS Genet.">
        <title>Genome sequencing and comparative transcriptomics of the model entomopathogenic fungi Metarhizium anisopliae and M. acridum.</title>
        <authorList>
            <person name="Gao Q."/>
            <person name="Jin K."/>
            <person name="Ying S.H."/>
            <person name="Zhang Y."/>
            <person name="Xiao G."/>
            <person name="Shang Y."/>
            <person name="Duan Z."/>
            <person name="Hu X."/>
            <person name="Xie X.Q."/>
            <person name="Zhou G."/>
            <person name="Peng G."/>
            <person name="Luo Z."/>
            <person name="Huang W."/>
            <person name="Wang B."/>
            <person name="Fang W."/>
            <person name="Wang S."/>
            <person name="Zhong Y."/>
            <person name="Ma L.J."/>
            <person name="St Leger R.J."/>
            <person name="Zhao G.P."/>
            <person name="Pei Y."/>
            <person name="Feng M.G."/>
            <person name="Xia Y."/>
            <person name="Wang C."/>
        </authorList>
    </citation>
    <scope>NUCLEOTIDE SEQUENCE [LARGE SCALE GENOMIC DNA]</scope>
    <source>
        <strain evidence="3 4">CQMa 102</strain>
    </source>
</reference>
<dbReference type="SMART" id="SM00609">
    <property type="entry name" value="VIT"/>
    <property type="match status" value="1"/>
</dbReference>
<dbReference type="SUPFAM" id="SSF53300">
    <property type="entry name" value="vWA-like"/>
    <property type="match status" value="1"/>
</dbReference>
<dbReference type="STRING" id="655827.E9DRC2"/>
<dbReference type="AlphaFoldDB" id="E9DRC2"/>
<dbReference type="PANTHER" id="PTHR45737">
    <property type="entry name" value="VON WILLEBRAND FACTOR A DOMAIN-CONTAINING PROTEIN 5A"/>
    <property type="match status" value="1"/>
</dbReference>
<dbReference type="eggNOG" id="ENOG502QRPK">
    <property type="taxonomic scope" value="Eukaryota"/>
</dbReference>
<dbReference type="PROSITE" id="PS51468">
    <property type="entry name" value="VIT"/>
    <property type="match status" value="1"/>
</dbReference>
<feature type="region of interest" description="Disordered" evidence="1">
    <location>
        <begin position="561"/>
        <end position="586"/>
    </location>
</feature>
<dbReference type="OMA" id="IDITEVW"/>
<dbReference type="Pfam" id="PF08487">
    <property type="entry name" value="VIT"/>
    <property type="match status" value="1"/>
</dbReference>
<dbReference type="InParanoid" id="E9DRC2"/>
<dbReference type="EMBL" id="GL698470">
    <property type="protein sequence ID" value="EFY93800.1"/>
    <property type="molecule type" value="Genomic_DNA"/>
</dbReference>
<dbReference type="PANTHER" id="PTHR45737:SF6">
    <property type="entry name" value="VON WILLEBRAND FACTOR A DOMAIN-CONTAINING PROTEIN 5A"/>
    <property type="match status" value="1"/>
</dbReference>
<keyword evidence="4" id="KW-1185">Reference proteome</keyword>
<feature type="region of interest" description="Disordered" evidence="1">
    <location>
        <begin position="602"/>
        <end position="629"/>
    </location>
</feature>
<accession>E9DRC2</accession>
<name>E9DRC2_METAQ</name>
<protein>
    <submittedName>
        <fullName evidence="3">von Willebrand domain containing protein</fullName>
    </submittedName>
</protein>
<dbReference type="SMART" id="SM00327">
    <property type="entry name" value="VWA"/>
    <property type="match status" value="1"/>
</dbReference>
<evidence type="ECO:0000256" key="1">
    <source>
        <dbReference type="SAM" id="MobiDB-lite"/>
    </source>
</evidence>
<evidence type="ECO:0000313" key="4">
    <source>
        <dbReference type="Proteomes" id="UP000002499"/>
    </source>
</evidence>
<dbReference type="Gene3D" id="3.40.50.410">
    <property type="entry name" value="von Willebrand factor, type A domain"/>
    <property type="match status" value="1"/>
</dbReference>
<evidence type="ECO:0000313" key="3">
    <source>
        <dbReference type="EMBL" id="EFY93800.1"/>
    </source>
</evidence>
<sequence>MSCQYIPCGCVVIVDKTQRYLALSATSAHTTILSTTSRTRLTQTYVNNTGCPVKEARYVFPMYDVVPVVEFTCTIGSRIIRGVVRERKEAKRIFDKATARGEAAGLLGQSLSATDVFIAKLGNVSAGEGVKVEVTYLGELEHDAEMDGLRFTIPTAIAPRYGHHAYRDVSPPEVRVQGKIVITVDVDMGPGCIVKSVQSPSHPISVVATGLGAPAALLEVHPTKAHHRTVMAYLVPRFNLPVEKPEIVFICDRSASMGGGKMLNLLSTLNIFLKSLPVGVRFNICSFGSRLHFLWPKSVDYTQETLDEAVRHAETFSANHGGTEMFTPARKTFKRRIQESNLEVFLLTDGDIWDPGELSDLINREHVSHSLIKGAARAGNGFAQVAGEDEKIDKKVVRMLKGALTLHVSDYTLEIKYDKSEEETAPNTEEDEFEFVERIMVSAPTYLQTPLPIPALFPFNRTTAYIMLSDETPAREPKSVVLRGNSHRGPLELEIPITKLGRKATTLHQLAARKAVQELEDGKGWLWHAKDANGEPLRKKWPGKFPHVWCSFVATWSDADEAEGTGDDSAAALDDTDELSDDSDISSKRQVGRAFVARKAPRKAVVPVEDDDDEEEEEEGEDEEDDSFGVAKAEPDALSIFALENILGITKAQAISAVKLPMRGDVEDVVSTLCAIAHLTKKMAADKDSWELMVEKAHDWLQEQTGWAVEELELLVEDAKLLG</sequence>
<dbReference type="OrthoDB" id="4941289at2759"/>
<dbReference type="Pfam" id="PF13768">
    <property type="entry name" value="VWA_3"/>
    <property type="match status" value="1"/>
</dbReference>
<dbReference type="InterPro" id="IPR013694">
    <property type="entry name" value="VIT"/>
</dbReference>
<dbReference type="InterPro" id="IPR002035">
    <property type="entry name" value="VWF_A"/>
</dbReference>
<feature type="domain" description="VIT" evidence="2">
    <location>
        <begin position="7"/>
        <end position="138"/>
    </location>
</feature>
<proteinExistence type="predicted"/>
<dbReference type="HOGENOM" id="CLU_003826_2_0_1"/>
<gene>
    <name evidence="3" type="ORF">MAC_00291</name>
</gene>
<feature type="compositionally biased region" description="Acidic residues" evidence="1">
    <location>
        <begin position="574"/>
        <end position="584"/>
    </location>
</feature>
<evidence type="ECO:0000259" key="2">
    <source>
        <dbReference type="PROSITE" id="PS51468"/>
    </source>
</evidence>
<feature type="compositionally biased region" description="Acidic residues" evidence="1">
    <location>
        <begin position="608"/>
        <end position="627"/>
    </location>
</feature>
<dbReference type="Proteomes" id="UP000002499">
    <property type="component" value="Unassembled WGS sequence"/>
</dbReference>